<dbReference type="AlphaFoldDB" id="A0A848NVC7"/>
<reference evidence="1 2" key="1">
    <citation type="submission" date="2020-04" db="EMBL/GenBank/DDBJ databases">
        <title>Ralstonia insidiosa genome sequencing and assembly.</title>
        <authorList>
            <person name="Martins R.C.R."/>
            <person name="Perdigao-Neto L.V."/>
            <person name="Levin A.S.S."/>
            <person name="Costa S.F."/>
        </authorList>
    </citation>
    <scope>NUCLEOTIDE SEQUENCE [LARGE SCALE GENOMIC DNA]</scope>
    <source>
        <strain evidence="1 2">5047</strain>
    </source>
</reference>
<dbReference type="EMBL" id="JABBZM010000003">
    <property type="protein sequence ID" value="NMV37230.1"/>
    <property type="molecule type" value="Genomic_DNA"/>
</dbReference>
<accession>A0A848NVC7</accession>
<protein>
    <submittedName>
        <fullName evidence="1">Uncharacterized protein</fullName>
    </submittedName>
</protein>
<name>A0A848NVC7_9RALS</name>
<gene>
    <name evidence="1" type="ORF">HGR00_04850</name>
</gene>
<organism evidence="1 2">
    <name type="scientific">Ralstonia insidiosa</name>
    <dbReference type="NCBI Taxonomy" id="190721"/>
    <lineage>
        <taxon>Bacteria</taxon>
        <taxon>Pseudomonadati</taxon>
        <taxon>Pseudomonadota</taxon>
        <taxon>Betaproteobacteria</taxon>
        <taxon>Burkholderiales</taxon>
        <taxon>Burkholderiaceae</taxon>
        <taxon>Ralstonia</taxon>
    </lineage>
</organism>
<proteinExistence type="predicted"/>
<sequence length="115" mass="13033">MTAPTQSLTSPALAQLCEMVTIDRHQDMKKEPRQTAERVGATTKFGSWVIAFGIARLADELKVTNVAIYQHLRAEFEPRPKRMRAYVQIACGAITMQDIYDHIDQVRAAQRSDEQ</sequence>
<dbReference type="Proteomes" id="UP000575469">
    <property type="component" value="Unassembled WGS sequence"/>
</dbReference>
<comment type="caution">
    <text evidence="1">The sequence shown here is derived from an EMBL/GenBank/DDBJ whole genome shotgun (WGS) entry which is preliminary data.</text>
</comment>
<evidence type="ECO:0000313" key="1">
    <source>
        <dbReference type="EMBL" id="NMV37230.1"/>
    </source>
</evidence>
<dbReference type="RefSeq" id="WP_169339417.1">
    <property type="nucleotide sequence ID" value="NZ_JABBZM010000003.1"/>
</dbReference>
<evidence type="ECO:0000313" key="2">
    <source>
        <dbReference type="Proteomes" id="UP000575469"/>
    </source>
</evidence>